<dbReference type="EMBL" id="JAXOJX010000003">
    <property type="protein sequence ID" value="MDZ5455744.1"/>
    <property type="molecule type" value="Genomic_DNA"/>
</dbReference>
<organism evidence="2 3">
    <name type="scientific">Azohydromonas lata</name>
    <dbReference type="NCBI Taxonomy" id="45677"/>
    <lineage>
        <taxon>Bacteria</taxon>
        <taxon>Pseudomonadati</taxon>
        <taxon>Pseudomonadota</taxon>
        <taxon>Betaproteobacteria</taxon>
        <taxon>Burkholderiales</taxon>
        <taxon>Sphaerotilaceae</taxon>
        <taxon>Azohydromonas</taxon>
    </lineage>
</organism>
<proteinExistence type="predicted"/>
<feature type="signal peptide" evidence="1">
    <location>
        <begin position="1"/>
        <end position="24"/>
    </location>
</feature>
<gene>
    <name evidence="2" type="ORF">SM757_04070</name>
</gene>
<sequence>MWRVFRIAMMWLLAVALPLQGSVAASLRVCGSGHDRMAVAAAVIAEHDHAAHHHDAVEALAHDDAAATQDLHKSAQHKCSACAACCVTAALPAATLRFEAAVDAMAPPTPLFLSAVAFLTDGPDRPPRLLFA</sequence>
<dbReference type="Proteomes" id="UP001293718">
    <property type="component" value="Unassembled WGS sequence"/>
</dbReference>
<evidence type="ECO:0000313" key="3">
    <source>
        <dbReference type="Proteomes" id="UP001293718"/>
    </source>
</evidence>
<keyword evidence="1" id="KW-0732">Signal</keyword>
<evidence type="ECO:0000313" key="2">
    <source>
        <dbReference type="EMBL" id="MDZ5455744.1"/>
    </source>
</evidence>
<evidence type="ECO:0008006" key="4">
    <source>
        <dbReference type="Google" id="ProtNLM"/>
    </source>
</evidence>
<accession>A0ABU5I9G1</accession>
<name>A0ABU5I9G1_9BURK</name>
<dbReference type="RefSeq" id="WP_157119220.1">
    <property type="nucleotide sequence ID" value="NZ_JAXOJX010000003.1"/>
</dbReference>
<protein>
    <recommendedName>
        <fullName evidence="4">DUF2946 domain-containing protein</fullName>
    </recommendedName>
</protein>
<comment type="caution">
    <text evidence="2">The sequence shown here is derived from an EMBL/GenBank/DDBJ whole genome shotgun (WGS) entry which is preliminary data.</text>
</comment>
<reference evidence="2 3" key="1">
    <citation type="submission" date="2023-11" db="EMBL/GenBank/DDBJ databases">
        <title>Draft genome of Azohydromonas lata strain H1 (DSM1123), a polyhydroxyalkanoate producer.</title>
        <authorList>
            <person name="Traversa D."/>
            <person name="D'Addabbo P."/>
            <person name="Pazzani C."/>
            <person name="Manzari C."/>
            <person name="Chiara M."/>
            <person name="Scrascia M."/>
        </authorList>
    </citation>
    <scope>NUCLEOTIDE SEQUENCE [LARGE SCALE GENOMIC DNA]</scope>
    <source>
        <strain evidence="2 3">H1</strain>
    </source>
</reference>
<keyword evidence="3" id="KW-1185">Reference proteome</keyword>
<evidence type="ECO:0000256" key="1">
    <source>
        <dbReference type="SAM" id="SignalP"/>
    </source>
</evidence>
<feature type="chain" id="PRO_5045254152" description="DUF2946 domain-containing protein" evidence="1">
    <location>
        <begin position="25"/>
        <end position="132"/>
    </location>
</feature>